<keyword evidence="4" id="KW-1185">Reference proteome</keyword>
<dbReference type="OrthoDB" id="6270329at2759"/>
<evidence type="ECO:0000259" key="2">
    <source>
        <dbReference type="Pfam" id="PF15926"/>
    </source>
</evidence>
<dbReference type="InterPro" id="IPR031824">
    <property type="entry name" value="RNF220_mid"/>
</dbReference>
<dbReference type="PANTHER" id="PTHR13459">
    <property type="entry name" value="E3 UBIQUITIN-PROTEIN LIGASE RNF220 ISOFORM X1"/>
    <property type="match status" value="1"/>
</dbReference>
<feature type="compositionally biased region" description="Acidic residues" evidence="1">
    <location>
        <begin position="139"/>
        <end position="155"/>
    </location>
</feature>
<accession>A0A8S9Y7W4</accession>
<dbReference type="EMBL" id="WIXP02000001">
    <property type="protein sequence ID" value="KAF6215925.1"/>
    <property type="molecule type" value="Genomic_DNA"/>
</dbReference>
<feature type="compositionally biased region" description="Polar residues" evidence="1">
    <location>
        <begin position="205"/>
        <end position="221"/>
    </location>
</feature>
<evidence type="ECO:0000256" key="1">
    <source>
        <dbReference type="SAM" id="MobiDB-lite"/>
    </source>
</evidence>
<dbReference type="Proteomes" id="UP000466442">
    <property type="component" value="Linkage Group LG1"/>
</dbReference>
<dbReference type="GO" id="GO:0061630">
    <property type="term" value="F:ubiquitin protein ligase activity"/>
    <property type="evidence" value="ECO:0007669"/>
    <property type="project" value="TreeGrafter"/>
</dbReference>
<evidence type="ECO:0000313" key="3">
    <source>
        <dbReference type="EMBL" id="KAF6215925.1"/>
    </source>
</evidence>
<protein>
    <recommendedName>
        <fullName evidence="2">E3 ubiquitin-protein ligase RNF220 middle domain-containing protein</fullName>
    </recommendedName>
</protein>
<evidence type="ECO:0000313" key="4">
    <source>
        <dbReference type="Proteomes" id="UP000466442"/>
    </source>
</evidence>
<feature type="domain" description="E3 ubiquitin-protein ligase RNF220 middle" evidence="2">
    <location>
        <begin position="71"/>
        <end position="214"/>
    </location>
</feature>
<dbReference type="PANTHER" id="PTHR13459:SF1">
    <property type="entry name" value="E3 UBIQUITIN-PROTEIN LIGASE RNF220 ISOFORM X1"/>
    <property type="match status" value="1"/>
</dbReference>
<reference evidence="3" key="1">
    <citation type="journal article" date="2021" name="Mol. Ecol. Resour.">
        <title>Apolygus lucorum genome provides insights into omnivorousness and mesophyll feeding.</title>
        <authorList>
            <person name="Liu Y."/>
            <person name="Liu H."/>
            <person name="Wang H."/>
            <person name="Huang T."/>
            <person name="Liu B."/>
            <person name="Yang B."/>
            <person name="Yin L."/>
            <person name="Li B."/>
            <person name="Zhang Y."/>
            <person name="Zhang S."/>
            <person name="Jiang F."/>
            <person name="Zhang X."/>
            <person name="Ren Y."/>
            <person name="Wang B."/>
            <person name="Wang S."/>
            <person name="Lu Y."/>
            <person name="Wu K."/>
            <person name="Fan W."/>
            <person name="Wang G."/>
        </authorList>
    </citation>
    <scope>NUCLEOTIDE SEQUENCE</scope>
    <source>
        <strain evidence="3">12Hb</strain>
    </source>
</reference>
<dbReference type="Pfam" id="PF15926">
    <property type="entry name" value="RNF220"/>
    <property type="match status" value="1"/>
</dbReference>
<dbReference type="AlphaFoldDB" id="A0A8S9Y7W4"/>
<sequence>MNEFMTPFISSIFAQCLTTISLNNKKTDPSCCPVCGQSVRPSDLDSHFIQELEKLYKISSVNRCRRSGQFSSATDESLENRWEAYLRIKSNRHCRMRMKSRKKKTDDVVCPICNENVYGNMQQLNNHVEICLRKHGTMDPDDEEEEETVDVEGDTYDNYQWSSPPRVPPIRLSGVENHSAFHKEDGGEQLTDKDEDSSLYGPVQYSETDVTNSEINPSQVAGPQEER</sequence>
<organism evidence="3 4">
    <name type="scientific">Apolygus lucorum</name>
    <name type="common">Small green plant bug</name>
    <name type="synonym">Lygocoris lucorum</name>
    <dbReference type="NCBI Taxonomy" id="248454"/>
    <lineage>
        <taxon>Eukaryota</taxon>
        <taxon>Metazoa</taxon>
        <taxon>Ecdysozoa</taxon>
        <taxon>Arthropoda</taxon>
        <taxon>Hexapoda</taxon>
        <taxon>Insecta</taxon>
        <taxon>Pterygota</taxon>
        <taxon>Neoptera</taxon>
        <taxon>Paraneoptera</taxon>
        <taxon>Hemiptera</taxon>
        <taxon>Heteroptera</taxon>
        <taxon>Panheteroptera</taxon>
        <taxon>Cimicomorpha</taxon>
        <taxon>Miridae</taxon>
        <taxon>Mirini</taxon>
        <taxon>Apolygus</taxon>
    </lineage>
</organism>
<feature type="region of interest" description="Disordered" evidence="1">
    <location>
        <begin position="138"/>
        <end position="227"/>
    </location>
</feature>
<gene>
    <name evidence="3" type="ORF">GE061_000260</name>
</gene>
<dbReference type="GO" id="GO:0016567">
    <property type="term" value="P:protein ubiquitination"/>
    <property type="evidence" value="ECO:0007669"/>
    <property type="project" value="TreeGrafter"/>
</dbReference>
<dbReference type="InterPro" id="IPR052443">
    <property type="entry name" value="E3_ubiq-ligase_RNF220-like"/>
</dbReference>
<comment type="caution">
    <text evidence="3">The sequence shown here is derived from an EMBL/GenBank/DDBJ whole genome shotgun (WGS) entry which is preliminary data.</text>
</comment>
<feature type="compositionally biased region" description="Basic and acidic residues" evidence="1">
    <location>
        <begin position="179"/>
        <end position="192"/>
    </location>
</feature>
<proteinExistence type="predicted"/>
<name>A0A8S9Y7W4_APOLU</name>